<protein>
    <submittedName>
        <fullName evidence="2">LytTR family transcriptional regulator DNA-binding domain-containing protein</fullName>
    </submittedName>
</protein>
<evidence type="ECO:0000313" key="3">
    <source>
        <dbReference type="Proteomes" id="UP000653797"/>
    </source>
</evidence>
<dbReference type="SMART" id="SM00850">
    <property type="entry name" value="LytTR"/>
    <property type="match status" value="1"/>
</dbReference>
<dbReference type="Proteomes" id="UP000653797">
    <property type="component" value="Unassembled WGS sequence"/>
</dbReference>
<keyword evidence="3" id="KW-1185">Reference proteome</keyword>
<evidence type="ECO:0000259" key="1">
    <source>
        <dbReference type="PROSITE" id="PS50930"/>
    </source>
</evidence>
<keyword evidence="2" id="KW-0238">DNA-binding</keyword>
<dbReference type="Gene3D" id="2.40.50.1020">
    <property type="entry name" value="LytTr DNA-binding domain"/>
    <property type="match status" value="1"/>
</dbReference>
<dbReference type="AlphaFoldDB" id="A0A927GD97"/>
<dbReference type="GO" id="GO:0003677">
    <property type="term" value="F:DNA binding"/>
    <property type="evidence" value="ECO:0007669"/>
    <property type="project" value="UniProtKB-KW"/>
</dbReference>
<name>A0A927GD97_9BACT</name>
<dbReference type="PROSITE" id="PS50930">
    <property type="entry name" value="HTH_LYTTR"/>
    <property type="match status" value="1"/>
</dbReference>
<sequence>MKRVAAAQLQHNFAPEQVLYLTGDVNYCYVYLVNGNQILSSRTLKWYSDRWPHFIRIHKGSLINPRYVHRFALISPIAAHLIMRNGASLPVGRRRIKEVMDQLGIHGQPGSSHSS</sequence>
<reference evidence="2" key="1">
    <citation type="submission" date="2020-09" db="EMBL/GenBank/DDBJ databases">
        <authorList>
            <person name="Kim M.K."/>
        </authorList>
    </citation>
    <scope>NUCLEOTIDE SEQUENCE</scope>
    <source>
        <strain evidence="2">BT704</strain>
    </source>
</reference>
<organism evidence="2 3">
    <name type="scientific">Spirosoma validum</name>
    <dbReference type="NCBI Taxonomy" id="2771355"/>
    <lineage>
        <taxon>Bacteria</taxon>
        <taxon>Pseudomonadati</taxon>
        <taxon>Bacteroidota</taxon>
        <taxon>Cytophagia</taxon>
        <taxon>Cytophagales</taxon>
        <taxon>Cytophagaceae</taxon>
        <taxon>Spirosoma</taxon>
    </lineage>
</organism>
<comment type="caution">
    <text evidence="2">The sequence shown here is derived from an EMBL/GenBank/DDBJ whole genome shotgun (WGS) entry which is preliminary data.</text>
</comment>
<feature type="domain" description="HTH LytTR-type" evidence="1">
    <location>
        <begin position="13"/>
        <end position="105"/>
    </location>
</feature>
<proteinExistence type="predicted"/>
<dbReference type="InterPro" id="IPR007492">
    <property type="entry name" value="LytTR_DNA-bd_dom"/>
</dbReference>
<accession>A0A927GD97</accession>
<dbReference type="RefSeq" id="WP_191038950.1">
    <property type="nucleotide sequence ID" value="NZ_JACXAA010000003.1"/>
</dbReference>
<evidence type="ECO:0000313" key="2">
    <source>
        <dbReference type="EMBL" id="MBD2753326.1"/>
    </source>
</evidence>
<gene>
    <name evidence="2" type="ORF">IC230_10530</name>
</gene>
<dbReference type="Pfam" id="PF04397">
    <property type="entry name" value="LytTR"/>
    <property type="match status" value="1"/>
</dbReference>
<dbReference type="EMBL" id="JACXAA010000003">
    <property type="protein sequence ID" value="MBD2753326.1"/>
    <property type="molecule type" value="Genomic_DNA"/>
</dbReference>